<evidence type="ECO:0000313" key="1">
    <source>
        <dbReference type="EMBL" id="EMJ96791.1"/>
    </source>
</evidence>
<dbReference type="EMBL" id="ANIK01000016">
    <property type="protein sequence ID" value="EMJ96791.1"/>
    <property type="molecule type" value="Genomic_DNA"/>
</dbReference>
<name>M6D269_9LEPT</name>
<protein>
    <submittedName>
        <fullName evidence="1">Uncharacterized protein</fullName>
    </submittedName>
</protein>
<reference evidence="1 2" key="1">
    <citation type="submission" date="2013-01" db="EMBL/GenBank/DDBJ databases">
        <authorList>
            <person name="Harkins D.M."/>
            <person name="Durkin A.S."/>
            <person name="Brinkac L.M."/>
            <person name="Haft D.H."/>
            <person name="Selengut J.D."/>
            <person name="Sanka R."/>
            <person name="DePew J."/>
            <person name="Purushe J."/>
            <person name="Galloway R.L."/>
            <person name="Vinetz J.M."/>
            <person name="Sutton G.G."/>
            <person name="Nierman W.C."/>
            <person name="Fouts D.E."/>
        </authorList>
    </citation>
    <scope>NUCLEOTIDE SEQUENCE [LARGE SCALE GENOMIC DNA]</scope>
    <source>
        <strain evidence="1 2">79601</strain>
    </source>
</reference>
<gene>
    <name evidence="1" type="ORF">LEP1GSC194_4185</name>
</gene>
<proteinExistence type="predicted"/>
<accession>M6D269</accession>
<dbReference type="AlphaFoldDB" id="M6D269"/>
<organism evidence="1 2">
    <name type="scientific">Leptospira alstonii serovar Sichuan str. 79601</name>
    <dbReference type="NCBI Taxonomy" id="1218565"/>
    <lineage>
        <taxon>Bacteria</taxon>
        <taxon>Pseudomonadati</taxon>
        <taxon>Spirochaetota</taxon>
        <taxon>Spirochaetia</taxon>
        <taxon>Leptospirales</taxon>
        <taxon>Leptospiraceae</taxon>
        <taxon>Leptospira</taxon>
    </lineage>
</organism>
<evidence type="ECO:0000313" key="2">
    <source>
        <dbReference type="Proteomes" id="UP000011988"/>
    </source>
</evidence>
<comment type="caution">
    <text evidence="1">The sequence shown here is derived from an EMBL/GenBank/DDBJ whole genome shotgun (WGS) entry which is preliminary data.</text>
</comment>
<sequence>MATFPALFFAISLASGFRIHSGRGRSKTRGSSKRSIRNFSISEAARGPPRLINRILFFRRVYL</sequence>
<dbReference type="PATRIC" id="fig|1218565.3.peg.802"/>
<dbReference type="Proteomes" id="UP000011988">
    <property type="component" value="Unassembled WGS sequence"/>
</dbReference>